<protein>
    <submittedName>
        <fullName evidence="1">Uncharacterized protein</fullName>
    </submittedName>
</protein>
<dbReference type="AlphaFoldDB" id="A0A445LRZ2"/>
<name>A0A445LRZ2_GLYSO</name>
<evidence type="ECO:0000313" key="1">
    <source>
        <dbReference type="EMBL" id="RZC25852.1"/>
    </source>
</evidence>
<dbReference type="EMBL" id="QZWG01000002">
    <property type="protein sequence ID" value="RZC25852.1"/>
    <property type="molecule type" value="Genomic_DNA"/>
</dbReference>
<keyword evidence="2" id="KW-1185">Reference proteome</keyword>
<comment type="caution">
    <text evidence="1">The sequence shown here is derived from an EMBL/GenBank/DDBJ whole genome shotgun (WGS) entry which is preliminary data.</text>
</comment>
<sequence length="162" mass="18445">MFYAVFSAWLSVEFRCDYMVIIVRKFAQQESTLFYYYSICFLCSLKRRGRRRSFNLFTALMSSLVQYYSADMLGVATWKHMHTTGLTWVAHGSGSRKGLLSSFYGRGINLLVHVAELKQIPMLNNGRLLGVGFSGIAYPEVGCVMEKTVLLILIDFPIDPVE</sequence>
<gene>
    <name evidence="1" type="ORF">D0Y65_004515</name>
</gene>
<dbReference type="Proteomes" id="UP000289340">
    <property type="component" value="Chromosome 2"/>
</dbReference>
<accession>A0A445LRZ2</accession>
<reference evidence="1 2" key="1">
    <citation type="submission" date="2018-09" db="EMBL/GenBank/DDBJ databases">
        <title>A high-quality reference genome of wild soybean provides a powerful tool to mine soybean genomes.</title>
        <authorList>
            <person name="Xie M."/>
            <person name="Chung C.Y.L."/>
            <person name="Li M.-W."/>
            <person name="Wong F.-L."/>
            <person name="Chan T.-F."/>
            <person name="Lam H.-M."/>
        </authorList>
    </citation>
    <scope>NUCLEOTIDE SEQUENCE [LARGE SCALE GENOMIC DNA]</scope>
    <source>
        <strain evidence="2">cv. W05</strain>
        <tissue evidence="1">Hypocotyl of etiolated seedlings</tissue>
    </source>
</reference>
<organism evidence="1 2">
    <name type="scientific">Glycine soja</name>
    <name type="common">Wild soybean</name>
    <dbReference type="NCBI Taxonomy" id="3848"/>
    <lineage>
        <taxon>Eukaryota</taxon>
        <taxon>Viridiplantae</taxon>
        <taxon>Streptophyta</taxon>
        <taxon>Embryophyta</taxon>
        <taxon>Tracheophyta</taxon>
        <taxon>Spermatophyta</taxon>
        <taxon>Magnoliopsida</taxon>
        <taxon>eudicotyledons</taxon>
        <taxon>Gunneridae</taxon>
        <taxon>Pentapetalae</taxon>
        <taxon>rosids</taxon>
        <taxon>fabids</taxon>
        <taxon>Fabales</taxon>
        <taxon>Fabaceae</taxon>
        <taxon>Papilionoideae</taxon>
        <taxon>50 kb inversion clade</taxon>
        <taxon>NPAAA clade</taxon>
        <taxon>indigoferoid/millettioid clade</taxon>
        <taxon>Phaseoleae</taxon>
        <taxon>Glycine</taxon>
        <taxon>Glycine subgen. Soja</taxon>
    </lineage>
</organism>
<evidence type="ECO:0000313" key="2">
    <source>
        <dbReference type="Proteomes" id="UP000289340"/>
    </source>
</evidence>
<proteinExistence type="predicted"/>